<evidence type="ECO:0000313" key="3">
    <source>
        <dbReference type="EMBL" id="CAH0111164.1"/>
    </source>
</evidence>
<dbReference type="GO" id="GO:0000127">
    <property type="term" value="C:transcription factor TFIIIC complex"/>
    <property type="evidence" value="ECO:0007669"/>
    <property type="project" value="TreeGrafter"/>
</dbReference>
<organism evidence="3 4">
    <name type="scientific">Daphnia galeata</name>
    <dbReference type="NCBI Taxonomy" id="27404"/>
    <lineage>
        <taxon>Eukaryota</taxon>
        <taxon>Metazoa</taxon>
        <taxon>Ecdysozoa</taxon>
        <taxon>Arthropoda</taxon>
        <taxon>Crustacea</taxon>
        <taxon>Branchiopoda</taxon>
        <taxon>Diplostraca</taxon>
        <taxon>Cladocera</taxon>
        <taxon>Anomopoda</taxon>
        <taxon>Daphniidae</taxon>
        <taxon>Daphnia</taxon>
    </lineage>
</organism>
<dbReference type="EMBL" id="CAKKLH010000311">
    <property type="protein sequence ID" value="CAH0111164.1"/>
    <property type="molecule type" value="Genomic_DNA"/>
</dbReference>
<keyword evidence="4" id="KW-1185">Reference proteome</keyword>
<evidence type="ECO:0000256" key="1">
    <source>
        <dbReference type="PROSITE-ProRule" id="PRU00339"/>
    </source>
</evidence>
<sequence length="1137" mass="129065">MASRKEVSQPIADFQVVASCDSSGVTFINEETPLQLSENENGLYEIAYINISEEDMVSELEQWESVNDDDSSMQSFLSEQYEIEEVDDSDAEPANAHDADLTNVIDEEQIAITNDFLLGKMSFQDFITRVEDDSDSGMEDSDDDEEEELENKDDPEYVPEVTSKITTKRKLRSSNEKETGAIPKANKVTGAGSSSTSLSHQPPTSPAKKRRTGPRAMKKLPANLMGLMGEAHLRFAMNEKQDAIDLCMEVIRQAPSFAEPFQTLSMFYEDLGEFENKNFCLAAVWLKYANCLNALEQEDEAVAAYRHVIELVPSNEDARISLAEFLTKLDVRYNRFLLRLLLKHPDNVCLSVLNGHACVASGTYKYALEAYMSACKIEPNNSLFLLLSAIVLVQLTRHTSSSGKHSLVIQASSFFDAYLKSRGDCQEVYYNIGRGMHQLGLLVPALDFYFAEPFQTLSMFYEDLGEFEKSYQSSLIAAYLSPQDADEWLRLAEVCLSQKDELQASKCLAKAVQADPTNIKIHQNRCEFLLLLGAEKEQLKARLTMLRCVQPETEQKKTEWVELAVTIAREYFSGGHLHSARRALSNALVTCSANFKMEQFNLLFELQLLTKHYLDVVKVLNKHCGLVFNNKIIDEIDLEEAESMELTEELPLDIIGKLCIALVYANKQEFAFPLIETFLEHDVESFGDIFLDVAEALIEKKFYQQALTLLVILTRSKNFCLAAVWLKYANCLNALEQEDEAVAAYRHVIELVPSNEDARISLAEFLTKLGRHQEALEAVTQDSDATRIEASVLHHKCLLLLKEGRMNPFIAAYKLLMMRHARNIRSKDEVYKACGAKKVGWESADEESDDEELEFGESSITLQEEYRLLRLTCEYLFKERRLVELQRICFTALTSPLFRKKREICREIQFITLQVCLAKGDSYYAYNLARGFLLRGDNLHNNRAWNLMIQVIMRGEDVRYNRFLMRLLLKHPDHIYLNVLNGHACVASGTYKYALEAYMSACKIEPNNSLFLLLSAIVLVQLTRHTSSSGKHSLVIQASSFFDAYLKSRGDCQEVYYNIGRGMHQLGLLVPALDFYKKALQHKPSITHGANAKVFDLSREIAFNLSLIYRSNDFSANFSNPSSDTVARMYLDKYITI</sequence>
<reference evidence="3" key="1">
    <citation type="submission" date="2021-11" db="EMBL/GenBank/DDBJ databases">
        <authorList>
            <person name="Schell T."/>
        </authorList>
    </citation>
    <scope>NUCLEOTIDE SEQUENCE</scope>
    <source>
        <strain evidence="3">M5</strain>
    </source>
</reference>
<dbReference type="PANTHER" id="PTHR23082:SF0">
    <property type="entry name" value="GENERAL TRANSCRIPTION FACTOR 3C POLYPEPTIDE 3"/>
    <property type="match status" value="1"/>
</dbReference>
<dbReference type="InterPro" id="IPR019734">
    <property type="entry name" value="TPR_rpt"/>
</dbReference>
<evidence type="ECO:0000313" key="4">
    <source>
        <dbReference type="Proteomes" id="UP000789390"/>
    </source>
</evidence>
<dbReference type="Proteomes" id="UP000789390">
    <property type="component" value="Unassembled WGS sequence"/>
</dbReference>
<feature type="compositionally biased region" description="Polar residues" evidence="2">
    <location>
        <begin position="191"/>
        <end position="202"/>
    </location>
</feature>
<dbReference type="GO" id="GO:0006383">
    <property type="term" value="P:transcription by RNA polymerase III"/>
    <property type="evidence" value="ECO:0007669"/>
    <property type="project" value="InterPro"/>
</dbReference>
<feature type="region of interest" description="Disordered" evidence="2">
    <location>
        <begin position="131"/>
        <end position="215"/>
    </location>
</feature>
<dbReference type="PANTHER" id="PTHR23082">
    <property type="entry name" value="TRANSCRIPTION INITIATION FACTOR IIIC TFIIIC , POLYPEPTIDE 3-RELATED"/>
    <property type="match status" value="1"/>
</dbReference>
<dbReference type="Pfam" id="PF13181">
    <property type="entry name" value="TPR_8"/>
    <property type="match status" value="1"/>
</dbReference>
<accession>A0A8J2S1T1</accession>
<dbReference type="Gene3D" id="1.25.40.10">
    <property type="entry name" value="Tetratricopeptide repeat domain"/>
    <property type="match status" value="3"/>
</dbReference>
<dbReference type="InterPro" id="IPR039340">
    <property type="entry name" value="Tfc4/TFIIIC-102/Sfc4"/>
</dbReference>
<dbReference type="FunFam" id="1.25.40.10:FF:002620">
    <property type="entry name" value="Uncharacterized protein"/>
    <property type="match status" value="1"/>
</dbReference>
<evidence type="ECO:0008006" key="5">
    <source>
        <dbReference type="Google" id="ProtNLM"/>
    </source>
</evidence>
<feature type="repeat" description="TPR" evidence="1">
    <location>
        <begin position="282"/>
        <end position="315"/>
    </location>
</feature>
<feature type="compositionally biased region" description="Acidic residues" evidence="2">
    <location>
        <begin position="132"/>
        <end position="157"/>
    </location>
</feature>
<feature type="repeat" description="TPR" evidence="1">
    <location>
        <begin position="722"/>
        <end position="755"/>
    </location>
</feature>
<proteinExistence type="predicted"/>
<dbReference type="SUPFAM" id="SSF48452">
    <property type="entry name" value="TPR-like"/>
    <property type="match status" value="3"/>
</dbReference>
<dbReference type="PROSITE" id="PS50005">
    <property type="entry name" value="TPR"/>
    <property type="match status" value="3"/>
</dbReference>
<dbReference type="Pfam" id="PF13432">
    <property type="entry name" value="TPR_16"/>
    <property type="match status" value="1"/>
</dbReference>
<dbReference type="OrthoDB" id="151490at2759"/>
<comment type="caution">
    <text evidence="3">The sequence shown here is derived from an EMBL/GenBank/DDBJ whole genome shotgun (WGS) entry which is preliminary data.</text>
</comment>
<feature type="repeat" description="TPR" evidence="1">
    <location>
        <begin position="1053"/>
        <end position="1086"/>
    </location>
</feature>
<keyword evidence="1" id="KW-0802">TPR repeat</keyword>
<dbReference type="SMART" id="SM00028">
    <property type="entry name" value="TPR"/>
    <property type="match status" value="7"/>
</dbReference>
<dbReference type="InterPro" id="IPR011990">
    <property type="entry name" value="TPR-like_helical_dom_sf"/>
</dbReference>
<name>A0A8J2S1T1_9CRUS</name>
<dbReference type="AlphaFoldDB" id="A0A8J2S1T1"/>
<gene>
    <name evidence="3" type="ORF">DGAL_LOCUS14798</name>
</gene>
<evidence type="ECO:0000256" key="2">
    <source>
        <dbReference type="SAM" id="MobiDB-lite"/>
    </source>
</evidence>
<protein>
    <recommendedName>
        <fullName evidence="5">General transcription factor 3C polypeptide 3</fullName>
    </recommendedName>
</protein>